<feature type="transmembrane region" description="Helical" evidence="2">
    <location>
        <begin position="33"/>
        <end position="52"/>
    </location>
</feature>
<feature type="transmembrane region" description="Helical" evidence="2">
    <location>
        <begin position="85"/>
        <end position="109"/>
    </location>
</feature>
<keyword evidence="2" id="KW-0472">Membrane</keyword>
<dbReference type="InterPro" id="IPR005081">
    <property type="entry name" value="SpoIIGA"/>
</dbReference>
<reference evidence="3 4" key="1">
    <citation type="submission" date="2019-05" db="EMBL/GenBank/DDBJ databases">
        <authorList>
            <person name="Narsing Rao M.P."/>
            <person name="Li W.J."/>
        </authorList>
    </citation>
    <scope>NUCLEOTIDE SEQUENCE [LARGE SCALE GENOMIC DNA]</scope>
    <source>
        <strain evidence="3 4">SYSU_K30003</strain>
    </source>
</reference>
<accession>A0A5R9GAJ0</accession>
<comment type="caution">
    <text evidence="3">The sequence shown here is derived from an EMBL/GenBank/DDBJ whole genome shotgun (WGS) entry which is preliminary data.</text>
</comment>
<dbReference type="RefSeq" id="WP_138196118.1">
    <property type="nucleotide sequence ID" value="NZ_VCIW01000015.1"/>
</dbReference>
<feature type="transmembrane region" description="Helical" evidence="2">
    <location>
        <begin position="6"/>
        <end position="26"/>
    </location>
</feature>
<dbReference type="Proteomes" id="UP000309676">
    <property type="component" value="Unassembled WGS sequence"/>
</dbReference>
<name>A0A5R9GAJ0_9BACL</name>
<keyword evidence="2" id="KW-1133">Transmembrane helix</keyword>
<evidence type="ECO:0000313" key="4">
    <source>
        <dbReference type="Proteomes" id="UP000309676"/>
    </source>
</evidence>
<dbReference type="GO" id="GO:0004190">
    <property type="term" value="F:aspartic-type endopeptidase activity"/>
    <property type="evidence" value="ECO:0007669"/>
    <property type="project" value="InterPro"/>
</dbReference>
<dbReference type="PIRSF" id="PIRSF018571">
    <property type="entry name" value="SpoIIGA"/>
    <property type="match status" value="1"/>
</dbReference>
<dbReference type="GO" id="GO:0006508">
    <property type="term" value="P:proteolysis"/>
    <property type="evidence" value="ECO:0007669"/>
    <property type="project" value="InterPro"/>
</dbReference>
<sequence length="322" mass="34849">MVVYVDIVFLTNFVLDFAMLLAAAKVRSVSPSYWRVGVASAIGASYVLLMFVPALAVFYTFVVKCLFSAVMIMTAFGYKSFSRFAGLLAAFYAVNAAAAGTIVGFHYMLQSSNDVWSGILFSQTGGYQYALGVSLWLVALGGAVGAVLFRKVNGGAKRKEKKAEFLAEVEIRIDGASYRCTGLIDTGNHLYDPLTRTPVMVLEAAVWKDAIPKAWLQAIRADEADRIVQFLSEADEAETEAAAAGSEGPPRAPFPWRERIRLVPYRGINGSARFMLAVKPDAVSIRQGERESTAEKVFVGIEGGTLSADGTYQAIIHPAMVP</sequence>
<feature type="active site" evidence="1">
    <location>
        <position position="185"/>
    </location>
</feature>
<keyword evidence="2" id="KW-0812">Transmembrane</keyword>
<dbReference type="Pfam" id="PF03419">
    <property type="entry name" value="Peptidase_U4"/>
    <property type="match status" value="1"/>
</dbReference>
<proteinExistence type="predicted"/>
<dbReference type="EMBL" id="VCIW01000015">
    <property type="protein sequence ID" value="TLS50408.1"/>
    <property type="molecule type" value="Genomic_DNA"/>
</dbReference>
<dbReference type="OrthoDB" id="2690199at2"/>
<evidence type="ECO:0000313" key="3">
    <source>
        <dbReference type="EMBL" id="TLS50408.1"/>
    </source>
</evidence>
<evidence type="ECO:0000256" key="1">
    <source>
        <dbReference type="PIRSR" id="PIRSR018571-1"/>
    </source>
</evidence>
<organism evidence="3 4">
    <name type="scientific">Paenibacillus antri</name>
    <dbReference type="NCBI Taxonomy" id="2582848"/>
    <lineage>
        <taxon>Bacteria</taxon>
        <taxon>Bacillati</taxon>
        <taxon>Bacillota</taxon>
        <taxon>Bacilli</taxon>
        <taxon>Bacillales</taxon>
        <taxon>Paenibacillaceae</taxon>
        <taxon>Paenibacillus</taxon>
    </lineage>
</organism>
<keyword evidence="4" id="KW-1185">Reference proteome</keyword>
<dbReference type="AlphaFoldDB" id="A0A5R9GAJ0"/>
<gene>
    <name evidence="3" type="primary">spoIIGA</name>
    <name evidence="3" type="ORF">FE782_20500</name>
</gene>
<dbReference type="NCBIfam" id="TIGR02854">
    <property type="entry name" value="spore_II_GA"/>
    <property type="match status" value="1"/>
</dbReference>
<evidence type="ECO:0000256" key="2">
    <source>
        <dbReference type="SAM" id="Phobius"/>
    </source>
</evidence>
<feature type="transmembrane region" description="Helical" evidence="2">
    <location>
        <begin position="129"/>
        <end position="149"/>
    </location>
</feature>
<dbReference type="GO" id="GO:0030436">
    <property type="term" value="P:asexual sporulation"/>
    <property type="evidence" value="ECO:0007669"/>
    <property type="project" value="InterPro"/>
</dbReference>
<protein>
    <submittedName>
        <fullName evidence="3">Sigma-E processing peptidase SpoIIGA</fullName>
    </submittedName>
</protein>